<dbReference type="PANTHER" id="PTHR37422">
    <property type="entry name" value="TEICHURONIC ACID BIOSYNTHESIS PROTEIN TUAE"/>
    <property type="match status" value="1"/>
</dbReference>
<keyword evidence="8" id="KW-1185">Reference proteome</keyword>
<evidence type="ECO:0000256" key="3">
    <source>
        <dbReference type="ARBA" id="ARBA00022989"/>
    </source>
</evidence>
<evidence type="ECO:0000256" key="2">
    <source>
        <dbReference type="ARBA" id="ARBA00022692"/>
    </source>
</evidence>
<evidence type="ECO:0000256" key="5">
    <source>
        <dbReference type="SAM" id="Phobius"/>
    </source>
</evidence>
<feature type="transmembrane region" description="Helical" evidence="5">
    <location>
        <begin position="211"/>
        <end position="228"/>
    </location>
</feature>
<feature type="transmembrane region" description="Helical" evidence="5">
    <location>
        <begin position="88"/>
        <end position="109"/>
    </location>
</feature>
<dbReference type="AlphaFoldDB" id="A0A543K874"/>
<feature type="transmembrane region" description="Helical" evidence="5">
    <location>
        <begin position="336"/>
        <end position="352"/>
    </location>
</feature>
<feature type="transmembrane region" description="Helical" evidence="5">
    <location>
        <begin position="164"/>
        <end position="183"/>
    </location>
</feature>
<comment type="caution">
    <text evidence="7">The sequence shown here is derived from an EMBL/GenBank/DDBJ whole genome shotgun (WGS) entry which is preliminary data.</text>
</comment>
<feature type="transmembrane region" description="Helical" evidence="5">
    <location>
        <begin position="308"/>
        <end position="329"/>
    </location>
</feature>
<reference evidence="7 8" key="1">
    <citation type="submission" date="2019-06" db="EMBL/GenBank/DDBJ databases">
        <title>Sequencing the genomes of 1000 actinobacteria strains.</title>
        <authorList>
            <person name="Klenk H.-P."/>
        </authorList>
    </citation>
    <scope>NUCLEOTIDE SEQUENCE [LARGE SCALE GENOMIC DNA]</scope>
    <source>
        <strain evidence="7 8">DSM 12362</strain>
    </source>
</reference>
<keyword evidence="3 5" id="KW-1133">Transmembrane helix</keyword>
<dbReference type="InterPro" id="IPR007016">
    <property type="entry name" value="O-antigen_ligase-rel_domated"/>
</dbReference>
<evidence type="ECO:0000313" key="8">
    <source>
        <dbReference type="Proteomes" id="UP000315133"/>
    </source>
</evidence>
<dbReference type="InterPro" id="IPR051533">
    <property type="entry name" value="WaaL-like"/>
</dbReference>
<dbReference type="EMBL" id="VFPU01000002">
    <property type="protein sequence ID" value="TQM91270.1"/>
    <property type="molecule type" value="Genomic_DNA"/>
</dbReference>
<keyword evidence="7" id="KW-0436">Ligase</keyword>
<keyword evidence="2 5" id="KW-0812">Transmembrane</keyword>
<evidence type="ECO:0000313" key="7">
    <source>
        <dbReference type="EMBL" id="TQM91270.1"/>
    </source>
</evidence>
<feature type="transmembrane region" description="Helical" evidence="5">
    <location>
        <begin position="65"/>
        <end position="82"/>
    </location>
</feature>
<gene>
    <name evidence="7" type="ORF">FB476_3008</name>
</gene>
<proteinExistence type="predicted"/>
<sequence>MKTVSLRLPADRTPRSEWLLILALACAPMTSLRIGLVGPGEIAALLWVAFRFLSGTKGSLPRGLLLAWCGLLLGVLLAGYFADADFGAVARSSITWLYLGFVFLGVVAYPPSSPMFFLRRAVVWATILQGAIFAYSLTFSDTLLGVKLWYSEDRYSGLADNPHQLSLLMGGTLIFSGASAFAAKEGRARFAWAAVCGLSLIVGFATGSSTMLAAVAIGAGATVAAQVLRTSDKGPFLVLLGALVCVAAFDWVLDGIDSFLAADANGYGRLELWLTFDVVLDTSPIVGLGPGYHAGGGTEEFHNMYLDIWAVGGMLGLFSLVSILVLIAWRARSSPMLFACVMYLAGYGLAGFSARRLVFWLFLACVIAAAADPARVGPSPVKGLGAR</sequence>
<protein>
    <submittedName>
        <fullName evidence="7">O-antigen ligase</fullName>
    </submittedName>
</protein>
<organism evidence="7 8">
    <name type="scientific">Ornithinimicrobium humiphilum</name>
    <dbReference type="NCBI Taxonomy" id="125288"/>
    <lineage>
        <taxon>Bacteria</taxon>
        <taxon>Bacillati</taxon>
        <taxon>Actinomycetota</taxon>
        <taxon>Actinomycetes</taxon>
        <taxon>Micrococcales</taxon>
        <taxon>Ornithinimicrobiaceae</taxon>
        <taxon>Ornithinimicrobium</taxon>
    </lineage>
</organism>
<keyword evidence="4 5" id="KW-0472">Membrane</keyword>
<dbReference type="Proteomes" id="UP000315133">
    <property type="component" value="Unassembled WGS sequence"/>
</dbReference>
<evidence type="ECO:0000259" key="6">
    <source>
        <dbReference type="Pfam" id="PF04932"/>
    </source>
</evidence>
<name>A0A543K874_9MICO</name>
<feature type="transmembrane region" description="Helical" evidence="5">
    <location>
        <begin position="121"/>
        <end position="144"/>
    </location>
</feature>
<dbReference type="Pfam" id="PF04932">
    <property type="entry name" value="Wzy_C"/>
    <property type="match status" value="1"/>
</dbReference>
<evidence type="ECO:0000256" key="1">
    <source>
        <dbReference type="ARBA" id="ARBA00004141"/>
    </source>
</evidence>
<feature type="domain" description="O-antigen ligase-related" evidence="6">
    <location>
        <begin position="195"/>
        <end position="320"/>
    </location>
</feature>
<evidence type="ECO:0000256" key="4">
    <source>
        <dbReference type="ARBA" id="ARBA00023136"/>
    </source>
</evidence>
<feature type="transmembrane region" description="Helical" evidence="5">
    <location>
        <begin position="20"/>
        <end position="53"/>
    </location>
</feature>
<accession>A0A543K874</accession>
<feature type="transmembrane region" description="Helical" evidence="5">
    <location>
        <begin position="190"/>
        <end position="205"/>
    </location>
</feature>
<dbReference type="PANTHER" id="PTHR37422:SF13">
    <property type="entry name" value="LIPOPOLYSACCHARIDE BIOSYNTHESIS PROTEIN PA4999-RELATED"/>
    <property type="match status" value="1"/>
</dbReference>
<comment type="subcellular location">
    <subcellularLocation>
        <location evidence="1">Membrane</location>
        <topology evidence="1">Multi-pass membrane protein</topology>
    </subcellularLocation>
</comment>
<dbReference type="GO" id="GO:0016874">
    <property type="term" value="F:ligase activity"/>
    <property type="evidence" value="ECO:0007669"/>
    <property type="project" value="UniProtKB-KW"/>
</dbReference>
<feature type="transmembrane region" description="Helical" evidence="5">
    <location>
        <begin position="235"/>
        <end position="253"/>
    </location>
</feature>